<protein>
    <submittedName>
        <fullName evidence="1">Uncharacterized protein</fullName>
    </submittedName>
</protein>
<evidence type="ECO:0000313" key="2">
    <source>
        <dbReference type="Proteomes" id="UP000298218"/>
    </source>
</evidence>
<comment type="caution">
    <text evidence="1">The sequence shown here is derived from an EMBL/GenBank/DDBJ whole genome shotgun (WGS) entry which is preliminary data.</text>
</comment>
<name>A0A4Y8KJ62_9MICO</name>
<dbReference type="AlphaFoldDB" id="A0A4Y8KJ62"/>
<gene>
    <name evidence="1" type="ORF">E3T53_15265</name>
</gene>
<dbReference type="Proteomes" id="UP000298218">
    <property type="component" value="Unassembled WGS sequence"/>
</dbReference>
<keyword evidence="2" id="KW-1185">Reference proteome</keyword>
<dbReference type="OrthoDB" id="9156119at2"/>
<reference evidence="1 2" key="1">
    <citation type="submission" date="2019-03" db="EMBL/GenBank/DDBJ databases">
        <title>Genomics of glacier-inhabiting Cryobacterium strains.</title>
        <authorList>
            <person name="Liu Q."/>
            <person name="Xin Y.-H."/>
        </authorList>
    </citation>
    <scope>NUCLEOTIDE SEQUENCE [LARGE SCALE GENOMIC DNA]</scope>
    <source>
        <strain evidence="1 2">CGMCC 1.4292</strain>
    </source>
</reference>
<proteinExistence type="predicted"/>
<accession>A0A4Y8KJ62</accession>
<organism evidence="1 2">
    <name type="scientific">Cryobacterium psychrophilum</name>
    <dbReference type="NCBI Taxonomy" id="41988"/>
    <lineage>
        <taxon>Bacteria</taxon>
        <taxon>Bacillati</taxon>
        <taxon>Actinomycetota</taxon>
        <taxon>Actinomycetes</taxon>
        <taxon>Micrococcales</taxon>
        <taxon>Microbacteriaceae</taxon>
        <taxon>Cryobacterium</taxon>
    </lineage>
</organism>
<dbReference type="EMBL" id="SOHQ01000042">
    <property type="protein sequence ID" value="TFD75823.1"/>
    <property type="molecule type" value="Genomic_DNA"/>
</dbReference>
<evidence type="ECO:0000313" key="1">
    <source>
        <dbReference type="EMBL" id="TFD75823.1"/>
    </source>
</evidence>
<sequence length="146" mass="15689">MNRPVSRRPTSVRDWLRQHPLRSVLVVLALITAITGVAEIVVPRGLLVLLGASPTPLAAQLFGTVGLFMLVVGGLLTRSLLRQVPNRDVVLWAGVQKFGAVVAVSIGVANELFGPIALLVALFDLATAVLLFVYGRRLRTADDDRS</sequence>
<dbReference type="RefSeq" id="WP_134173534.1">
    <property type="nucleotide sequence ID" value="NZ_SODI01000001.1"/>
</dbReference>